<accession>A0ABZ1C4X5</accession>
<keyword evidence="2" id="KW-1185">Reference proteome</keyword>
<organism evidence="1 2">
    <name type="scientific">Actomonas aquatica</name>
    <dbReference type="NCBI Taxonomy" id="2866162"/>
    <lineage>
        <taxon>Bacteria</taxon>
        <taxon>Pseudomonadati</taxon>
        <taxon>Verrucomicrobiota</taxon>
        <taxon>Opitutia</taxon>
        <taxon>Opitutales</taxon>
        <taxon>Opitutaceae</taxon>
        <taxon>Actomonas</taxon>
    </lineage>
</organism>
<evidence type="ECO:0000313" key="1">
    <source>
        <dbReference type="EMBL" id="WRQ86788.1"/>
    </source>
</evidence>
<evidence type="ECO:0000313" key="2">
    <source>
        <dbReference type="Proteomes" id="UP000738431"/>
    </source>
</evidence>
<name>A0ABZ1C4X5_9BACT</name>
<dbReference type="Proteomes" id="UP000738431">
    <property type="component" value="Chromosome"/>
</dbReference>
<protein>
    <submittedName>
        <fullName evidence="1">Uncharacterized protein</fullName>
    </submittedName>
</protein>
<sequence>MTIATFVMAFGISTSTYTVMSGFKTLDVARNITLSSQILQSEMERLRLMDWGDIAALSGTNEVDLNAVFTTDAHLAAQFTLTRTVSDVAGKVGEMKEILLVVSWTTVDGRPLTRQFKTFYAKDGLYDYYYTLARS</sequence>
<proteinExistence type="predicted"/>
<reference evidence="1 2" key="1">
    <citation type="submission" date="2023-12" db="EMBL/GenBank/DDBJ databases">
        <title>Description of an unclassified Opitutus bacterium of Verrucomicrobiota.</title>
        <authorList>
            <person name="Zhang D.-F."/>
        </authorList>
    </citation>
    <scope>NUCLEOTIDE SEQUENCE [LARGE SCALE GENOMIC DNA]</scope>
    <source>
        <strain evidence="1 2">WL0086</strain>
    </source>
</reference>
<dbReference type="EMBL" id="CP139781">
    <property type="protein sequence ID" value="WRQ86788.1"/>
    <property type="molecule type" value="Genomic_DNA"/>
</dbReference>
<gene>
    <name evidence="1" type="ORF">K1X11_018405</name>
</gene>